<accession>A0A6S5TDQ1</accession>
<dbReference type="EMBL" id="AP022227">
    <property type="protein sequence ID" value="BBT41441.1"/>
    <property type="molecule type" value="Genomic_DNA"/>
</dbReference>
<dbReference type="Proteomes" id="UP000515680">
    <property type="component" value="Chromosome"/>
</dbReference>
<proteinExistence type="predicted"/>
<reference evidence="1 2" key="1">
    <citation type="submission" date="2019-12" db="EMBL/GenBank/DDBJ databases">
        <title>complete genome sequences of Pseudomonas putida str. WP8-W18-CRE-01 isolated from wastewater treatment plant effluent.</title>
        <authorList>
            <person name="Sekizuka T."/>
            <person name="Itokawa K."/>
            <person name="Yatsu K."/>
            <person name="Inamine Y."/>
            <person name="Kuroda M."/>
        </authorList>
    </citation>
    <scope>NUCLEOTIDE SEQUENCE [LARGE SCALE GENOMIC DNA]</scope>
    <source>
        <strain evidence="1 2">WP8-W18-CRE-01</strain>
    </source>
</reference>
<organism evidence="1 2">
    <name type="scientific">Pseudomonas putida</name>
    <name type="common">Arthrobacter siderocapsulatus</name>
    <dbReference type="NCBI Taxonomy" id="303"/>
    <lineage>
        <taxon>Bacteria</taxon>
        <taxon>Pseudomonadati</taxon>
        <taxon>Pseudomonadota</taxon>
        <taxon>Gammaproteobacteria</taxon>
        <taxon>Pseudomonadales</taxon>
        <taxon>Pseudomonadaceae</taxon>
        <taxon>Pseudomonas</taxon>
    </lineage>
</organism>
<name>A0A6S5TDQ1_PSEPU</name>
<sequence>MLRRFRMQNIPPRPTADKAMILEACKVVAEKLDGADAETIAQHYRRHMDGFELAKELDKYAYWDTTRDDMEALDEVDALVDQAERKAVKAWAEEHNPQPPLPIGTRITQGVITGIYDYEPATYRVKEDGCTNDSRSLLIKFENAVAA</sequence>
<evidence type="ECO:0000313" key="2">
    <source>
        <dbReference type="Proteomes" id="UP000515680"/>
    </source>
</evidence>
<evidence type="ECO:0000313" key="1">
    <source>
        <dbReference type="EMBL" id="BBT41441.1"/>
    </source>
</evidence>
<dbReference type="AlphaFoldDB" id="A0A6S5TDQ1"/>
<protein>
    <submittedName>
        <fullName evidence="1">Uncharacterized protein</fullName>
    </submittedName>
</protein>
<gene>
    <name evidence="1" type="ORF">WP8W18C01_37820</name>
</gene>